<dbReference type="PROSITE" id="PS50002">
    <property type="entry name" value="SH3"/>
    <property type="match status" value="2"/>
</dbReference>
<dbReference type="FunFam" id="2.30.30.40:FF:000065">
    <property type="entry name" value="adapter molecule crk isoform X1"/>
    <property type="match status" value="1"/>
</dbReference>
<evidence type="ECO:0000259" key="5">
    <source>
        <dbReference type="PROSITE" id="PS50002"/>
    </source>
</evidence>
<dbReference type="GO" id="GO:0035591">
    <property type="term" value="F:signaling adaptor activity"/>
    <property type="evidence" value="ECO:0007669"/>
    <property type="project" value="TreeGrafter"/>
</dbReference>
<dbReference type="PRINTS" id="PR00452">
    <property type="entry name" value="SH3DOMAIN"/>
</dbReference>
<evidence type="ECO:0000256" key="4">
    <source>
        <dbReference type="SAM" id="MobiDB-lite"/>
    </source>
</evidence>
<dbReference type="InterPro" id="IPR036028">
    <property type="entry name" value="SH3-like_dom_sf"/>
</dbReference>
<keyword evidence="2" id="KW-0727">SH2 domain</keyword>
<evidence type="ECO:0000256" key="3">
    <source>
        <dbReference type="PROSITE-ProRule" id="PRU00192"/>
    </source>
</evidence>
<evidence type="ECO:0000313" key="6">
    <source>
        <dbReference type="Ensembl" id="ENSCSRP00000013989.1"/>
    </source>
</evidence>
<dbReference type="GO" id="GO:0030971">
    <property type="term" value="F:receptor tyrosine kinase binding"/>
    <property type="evidence" value="ECO:0007669"/>
    <property type="project" value="TreeGrafter"/>
</dbReference>
<feature type="region of interest" description="Disordered" evidence="4">
    <location>
        <begin position="1"/>
        <end position="24"/>
    </location>
</feature>
<proteinExistence type="predicted"/>
<evidence type="ECO:0000256" key="2">
    <source>
        <dbReference type="ARBA" id="ARBA00022999"/>
    </source>
</evidence>
<organism evidence="6 7">
    <name type="scientific">Chelydra serpentina</name>
    <name type="common">Snapping turtle</name>
    <name type="synonym">Testudo serpentina</name>
    <dbReference type="NCBI Taxonomy" id="8475"/>
    <lineage>
        <taxon>Eukaryota</taxon>
        <taxon>Metazoa</taxon>
        <taxon>Chordata</taxon>
        <taxon>Craniata</taxon>
        <taxon>Vertebrata</taxon>
        <taxon>Euteleostomi</taxon>
        <taxon>Archelosauria</taxon>
        <taxon>Testudinata</taxon>
        <taxon>Testudines</taxon>
        <taxon>Cryptodira</taxon>
        <taxon>Durocryptodira</taxon>
        <taxon>Americhelydia</taxon>
        <taxon>Chelydroidea</taxon>
        <taxon>Chelydridae</taxon>
        <taxon>Chelydra</taxon>
    </lineage>
</organism>
<reference evidence="6" key="1">
    <citation type="submission" date="2025-08" db="UniProtKB">
        <authorList>
            <consortium name="Ensembl"/>
        </authorList>
    </citation>
    <scope>IDENTIFICATION</scope>
</reference>
<evidence type="ECO:0000313" key="7">
    <source>
        <dbReference type="Proteomes" id="UP000694403"/>
    </source>
</evidence>
<dbReference type="Pfam" id="PF07653">
    <property type="entry name" value="SH3_2"/>
    <property type="match status" value="1"/>
</dbReference>
<sequence>CLSVPVSTPTSPWPPSPPPPRPPQVSHYIINSLPGRLKIGDQEFEGLPALLDFYRVHYLDTTTLVVPVCRGPVVPGPAPLPPAEGGGDLGAPPAGPALPCEWVQALYDFGGNDQEDLPFRKGDPLRVLGKPEEQWWTAQRVDGRVGMIPVPYVQPWRPQAGVLLGPYAHPSVGGPPAPLPTPRNGPVVARAVQRRVPNAYDKTALAFEVGDIITVTKMNINGQWEGQLNGRSGHFPFTHVQILEPQSPKEAS</sequence>
<dbReference type="CDD" id="cd11759">
    <property type="entry name" value="SH3_CRK_C"/>
    <property type="match status" value="1"/>
</dbReference>
<evidence type="ECO:0000256" key="1">
    <source>
        <dbReference type="ARBA" id="ARBA00022443"/>
    </source>
</evidence>
<keyword evidence="1 3" id="KW-0728">SH3 domain</keyword>
<dbReference type="Gene3D" id="2.30.30.40">
    <property type="entry name" value="SH3 Domains"/>
    <property type="match status" value="2"/>
</dbReference>
<dbReference type="GO" id="GO:0016477">
    <property type="term" value="P:cell migration"/>
    <property type="evidence" value="ECO:0007669"/>
    <property type="project" value="TreeGrafter"/>
</dbReference>
<feature type="domain" description="SH3" evidence="5">
    <location>
        <begin position="184"/>
        <end position="245"/>
    </location>
</feature>
<dbReference type="InterPro" id="IPR001452">
    <property type="entry name" value="SH3_domain"/>
</dbReference>
<dbReference type="SMART" id="SM00326">
    <property type="entry name" value="SH3"/>
    <property type="match status" value="2"/>
</dbReference>
<feature type="domain" description="SH3" evidence="5">
    <location>
        <begin position="98"/>
        <end position="158"/>
    </location>
</feature>
<feature type="compositionally biased region" description="Pro residues" evidence="4">
    <location>
        <begin position="11"/>
        <end position="23"/>
    </location>
</feature>
<dbReference type="Gene3D" id="3.30.505.10">
    <property type="entry name" value="SH2 domain"/>
    <property type="match status" value="1"/>
</dbReference>
<keyword evidence="7" id="KW-1185">Reference proteome</keyword>
<dbReference type="InterPro" id="IPR051184">
    <property type="entry name" value="Tyrosine-phos_adapter"/>
</dbReference>
<dbReference type="AlphaFoldDB" id="A0A8C3SGP6"/>
<dbReference type="Pfam" id="PF00018">
    <property type="entry name" value="SH3_1"/>
    <property type="match status" value="1"/>
</dbReference>
<protein>
    <recommendedName>
        <fullName evidence="5">SH3 domain-containing protein</fullName>
    </recommendedName>
</protein>
<dbReference type="PANTHER" id="PTHR19969">
    <property type="entry name" value="SH2-SH3 ADAPTOR PROTEIN-RELATED"/>
    <property type="match status" value="1"/>
</dbReference>
<accession>A0A8C3SGP6</accession>
<dbReference type="GO" id="GO:0005737">
    <property type="term" value="C:cytoplasm"/>
    <property type="evidence" value="ECO:0007669"/>
    <property type="project" value="TreeGrafter"/>
</dbReference>
<dbReference type="PRINTS" id="PR00499">
    <property type="entry name" value="P67PHOX"/>
</dbReference>
<dbReference type="InterPro" id="IPR036860">
    <property type="entry name" value="SH2_dom_sf"/>
</dbReference>
<dbReference type="GO" id="GO:0070374">
    <property type="term" value="P:positive regulation of ERK1 and ERK2 cascade"/>
    <property type="evidence" value="ECO:0007669"/>
    <property type="project" value="TreeGrafter"/>
</dbReference>
<name>A0A8C3SGP6_CHESE</name>
<dbReference type="SUPFAM" id="SSF50044">
    <property type="entry name" value="SH3-domain"/>
    <property type="match status" value="2"/>
</dbReference>
<dbReference type="Ensembl" id="ENSCSRT00000014576.1">
    <property type="protein sequence ID" value="ENSCSRP00000013989.1"/>
    <property type="gene ID" value="ENSCSRG00000010704.1"/>
</dbReference>
<dbReference type="PANTHER" id="PTHR19969:SF5">
    <property type="entry name" value="CRK-LIKE PROTEIN"/>
    <property type="match status" value="1"/>
</dbReference>
<feature type="compositionally biased region" description="Low complexity" evidence="4">
    <location>
        <begin position="1"/>
        <end position="10"/>
    </location>
</feature>
<dbReference type="GO" id="GO:0007167">
    <property type="term" value="P:enzyme-linked receptor protein signaling pathway"/>
    <property type="evidence" value="ECO:0007669"/>
    <property type="project" value="TreeGrafter"/>
</dbReference>
<dbReference type="InterPro" id="IPR035458">
    <property type="entry name" value="CRK_SH3_C"/>
</dbReference>
<dbReference type="Proteomes" id="UP000694403">
    <property type="component" value="Unplaced"/>
</dbReference>
<reference evidence="6" key="2">
    <citation type="submission" date="2025-09" db="UniProtKB">
        <authorList>
            <consortium name="Ensembl"/>
        </authorList>
    </citation>
    <scope>IDENTIFICATION</scope>
</reference>